<feature type="compositionally biased region" description="Acidic residues" evidence="2">
    <location>
        <begin position="227"/>
        <end position="237"/>
    </location>
</feature>
<feature type="region of interest" description="Disordered" evidence="2">
    <location>
        <begin position="295"/>
        <end position="365"/>
    </location>
</feature>
<gene>
    <name evidence="3" type="ORF">Cvel_4291</name>
</gene>
<dbReference type="AlphaFoldDB" id="A0A0G4G7L5"/>
<dbReference type="InterPro" id="IPR052050">
    <property type="entry name" value="SecEffector_AnkRepeat"/>
</dbReference>
<dbReference type="PANTHER" id="PTHR46586:SF3">
    <property type="entry name" value="ANKYRIN REPEAT-CONTAINING PROTEIN"/>
    <property type="match status" value="1"/>
</dbReference>
<protein>
    <submittedName>
        <fullName evidence="3">Uncharacterized protein</fullName>
    </submittedName>
</protein>
<proteinExistence type="predicted"/>
<feature type="coiled-coil region" evidence="1">
    <location>
        <begin position="682"/>
        <end position="710"/>
    </location>
</feature>
<feature type="region of interest" description="Disordered" evidence="2">
    <location>
        <begin position="224"/>
        <end position="256"/>
    </location>
</feature>
<dbReference type="PANTHER" id="PTHR46586">
    <property type="entry name" value="ANKYRIN REPEAT-CONTAINING PROTEIN"/>
    <property type="match status" value="1"/>
</dbReference>
<feature type="region of interest" description="Disordered" evidence="2">
    <location>
        <begin position="739"/>
        <end position="762"/>
    </location>
</feature>
<evidence type="ECO:0000256" key="1">
    <source>
        <dbReference type="SAM" id="Coils"/>
    </source>
</evidence>
<organism evidence="3">
    <name type="scientific">Chromera velia CCMP2878</name>
    <dbReference type="NCBI Taxonomy" id="1169474"/>
    <lineage>
        <taxon>Eukaryota</taxon>
        <taxon>Sar</taxon>
        <taxon>Alveolata</taxon>
        <taxon>Colpodellida</taxon>
        <taxon>Chromeraceae</taxon>
        <taxon>Chromera</taxon>
    </lineage>
</organism>
<dbReference type="InterPro" id="IPR036770">
    <property type="entry name" value="Ankyrin_rpt-contain_sf"/>
</dbReference>
<evidence type="ECO:0000256" key="2">
    <source>
        <dbReference type="SAM" id="MobiDB-lite"/>
    </source>
</evidence>
<feature type="compositionally biased region" description="Basic and acidic residues" evidence="2">
    <location>
        <begin position="307"/>
        <end position="322"/>
    </location>
</feature>
<dbReference type="Gene3D" id="1.25.40.20">
    <property type="entry name" value="Ankyrin repeat-containing domain"/>
    <property type="match status" value="1"/>
</dbReference>
<name>A0A0G4G7L5_9ALVE</name>
<accession>A0A0G4G7L5</accession>
<reference evidence="3" key="1">
    <citation type="submission" date="2014-11" db="EMBL/GenBank/DDBJ databases">
        <authorList>
            <person name="Otto D Thomas"/>
            <person name="Naeem Raeece"/>
        </authorList>
    </citation>
    <scope>NUCLEOTIDE SEQUENCE</scope>
</reference>
<dbReference type="VEuPathDB" id="CryptoDB:Cvel_4291"/>
<dbReference type="EMBL" id="CDMZ01000959">
    <property type="protein sequence ID" value="CEM24631.1"/>
    <property type="molecule type" value="Genomic_DNA"/>
</dbReference>
<evidence type="ECO:0000313" key="3">
    <source>
        <dbReference type="EMBL" id="CEM24631.1"/>
    </source>
</evidence>
<sequence length="762" mass="83418">MNHTMDADEDVGVVEAQASWDSEDCLPLRNVFAFCGLTTNFAILSSVCKDFERVYAEESRGSRVTSVANVCSDWSVFQRAGGMKSILSGLKGVNLQEEIFWEMPPFEGRGMSLPLDYQPKAYVSYWVGRLGSPDLLKEVEDLVLQGPHRGSSNDREQRGFHSSVMAFLDDFSRDSKDEGASGGGGGCYEETLINARAVESLYFFLSVFGRLSGFISEGLSAQVVEEPSPEPVDDPEPDSPPLETGEGGQRESIGRPSAASRRLCACLCVLMQMMKRRDTLRTFALWRYIRGVKRRQQQAEGDQSRGQTEEERGVTGGEEKGQVDGNGEEIHPSGVCVPVEVREDEEGGDLGKEKQLKSMGEQGRAASCSTKIGSARSSLASSTGVGGGVPSPSAQMAAATAIAADKEAWGDTSKATTLACAKAFVYGMAEAGRVVELESFHERARKAEIFPFTEIRIFILCGACRGGQTPVISWLRGPGRWPSLHFDHWMNDVDSSFYDEFSPEQLIARHGHAELLDFLMGELSIESWDSMWETEISNEAARQGHVRVMEVLEKRGGFPVKYHKDIIFRGAARRGDVAAVRQMLAETLHVEMSRLKESIAKLHEEDREGVEAEEAEEASAAHLGAGLLSELDVETACYAAAENGQLEVLKTITSVVPEDEWNPTETVYAAEECGHEEVAAWLREQEACARDMEERRKELAELNRKELAAEWRFHAVPHRRGREEDETEVVAAAAAEAGARAAAAASPLPRETTLRGGGGRGG</sequence>
<keyword evidence="1" id="KW-0175">Coiled coil</keyword>